<dbReference type="PANTHER" id="PTHR11659">
    <property type="entry name" value="GLUTAMYL-TRNA GLN AMIDOTRANSFERASE SUBUNIT B MITOCHONDRIAL AND PROKARYOTIC PET112-RELATED"/>
    <property type="match status" value="1"/>
</dbReference>
<comment type="similarity">
    <text evidence="1 10">Belongs to the GatB/GatE family. GatB subfamily.</text>
</comment>
<keyword evidence="3 10" id="KW-0436">Ligase</keyword>
<dbReference type="PANTHER" id="PTHR11659:SF4">
    <property type="entry name" value="ASPARTYL_GLUTAMYL-TRNA(GLN) AMIDOTRANSFERASE SUBUNIT B_E CATALYTIC DOMAIN-CONTAINING PROTEIN"/>
    <property type="match status" value="1"/>
</dbReference>
<dbReference type="GO" id="GO:0005524">
    <property type="term" value="F:ATP binding"/>
    <property type="evidence" value="ECO:0007669"/>
    <property type="project" value="UniProtKB-KW"/>
</dbReference>
<evidence type="ECO:0000256" key="8">
    <source>
        <dbReference type="ARBA" id="ARBA00047380"/>
    </source>
</evidence>
<dbReference type="AlphaFoldDB" id="A0A9D1AN13"/>
<dbReference type="Gene3D" id="1.10.10.410">
    <property type="match status" value="1"/>
</dbReference>
<sequence>MNTRYETVIGLETHIELKTETKAFCSCAAVYGDEPNTHCCPVCTGMPGALPVLNAKAVELAVKAGLLLHCRVSLWSKMDRKNYYYPDLPKAYQISQYDRPLCTGGWLEIPSGEGTKRIRIERIHLEEDAGKLLHTENGTLLDLNRCGVPLIEIVTMPDFRGPEEVTAYLRELRERIRFAGISDCRMNEGSLRCDVNLSIRPVGEKHLGERAEIKNLNSFQFAAKAIAYEAERQAAVLDAGGALFPETRGFDESTGTTFSMRRKESQSDYRFFPEPDLPPIVLTEETVERWRSELPEPPSSRRERWQERWGLARETAEALTTSREAADSFEKAAGRTKYPKQLAVLLAADPARLETGRIPVSCDHLAALADLLGSGAVGNAAAKELLERLWQEDADPVELAKRLGLGKITDRAALDELARGVIGGCARMAQDYRAGKTAALQALIGQMMRRTQGRADPELSREILLHLLETT</sequence>
<keyword evidence="5 10" id="KW-0067">ATP-binding</keyword>
<dbReference type="NCBIfam" id="NF004014">
    <property type="entry name" value="PRK05477.1-4"/>
    <property type="match status" value="1"/>
</dbReference>
<evidence type="ECO:0000256" key="9">
    <source>
        <dbReference type="ARBA" id="ARBA00047913"/>
    </source>
</evidence>
<organism evidence="12 13">
    <name type="scientific">Candidatus Caccousia avicola</name>
    <dbReference type="NCBI Taxonomy" id="2840721"/>
    <lineage>
        <taxon>Bacteria</taxon>
        <taxon>Bacillati</taxon>
        <taxon>Bacillota</taxon>
        <taxon>Clostridia</taxon>
        <taxon>Eubacteriales</taxon>
        <taxon>Oscillospiraceae</taxon>
        <taxon>Oscillospiraceae incertae sedis</taxon>
        <taxon>Candidatus Caccousia</taxon>
    </lineage>
</organism>
<gene>
    <name evidence="10 12" type="primary">gatB</name>
    <name evidence="12" type="ORF">IAB89_05220</name>
</gene>
<reference evidence="12" key="2">
    <citation type="journal article" date="2021" name="PeerJ">
        <title>Extensive microbial diversity within the chicken gut microbiome revealed by metagenomics and culture.</title>
        <authorList>
            <person name="Gilroy R."/>
            <person name="Ravi A."/>
            <person name="Getino M."/>
            <person name="Pursley I."/>
            <person name="Horton D.L."/>
            <person name="Alikhan N.F."/>
            <person name="Baker D."/>
            <person name="Gharbi K."/>
            <person name="Hall N."/>
            <person name="Watson M."/>
            <person name="Adriaenssens E.M."/>
            <person name="Foster-Nyarko E."/>
            <person name="Jarju S."/>
            <person name="Secka A."/>
            <person name="Antonio M."/>
            <person name="Oren A."/>
            <person name="Chaudhuri R.R."/>
            <person name="La Ragione R."/>
            <person name="Hildebrand F."/>
            <person name="Pallen M.J."/>
        </authorList>
    </citation>
    <scope>NUCLEOTIDE SEQUENCE</scope>
    <source>
        <strain evidence="12">ChiSxjej1B13-7958</strain>
    </source>
</reference>
<dbReference type="Proteomes" id="UP000824242">
    <property type="component" value="Unassembled WGS sequence"/>
</dbReference>
<comment type="caution">
    <text evidence="12">The sequence shown here is derived from an EMBL/GenBank/DDBJ whole genome shotgun (WGS) entry which is preliminary data.</text>
</comment>
<evidence type="ECO:0000256" key="10">
    <source>
        <dbReference type="HAMAP-Rule" id="MF_00121"/>
    </source>
</evidence>
<dbReference type="EMBL" id="DVGZ01000052">
    <property type="protein sequence ID" value="HIR47045.1"/>
    <property type="molecule type" value="Genomic_DNA"/>
</dbReference>
<dbReference type="InterPro" id="IPR017959">
    <property type="entry name" value="Asn/Gln-tRNA_amidoTrfase_suB/E"/>
</dbReference>
<reference evidence="12" key="1">
    <citation type="submission" date="2020-10" db="EMBL/GenBank/DDBJ databases">
        <authorList>
            <person name="Gilroy R."/>
        </authorList>
    </citation>
    <scope>NUCLEOTIDE SEQUENCE</scope>
    <source>
        <strain evidence="12">ChiSxjej1B13-7958</strain>
    </source>
</reference>
<comment type="function">
    <text evidence="7 10">Allows the formation of correctly charged Asn-tRNA(Asn) or Gln-tRNA(Gln) through the transamidation of misacylated Asp-tRNA(Asn) or Glu-tRNA(Gln) in organisms which lack either or both of asparaginyl-tRNA or glutaminyl-tRNA synthetases. The reaction takes place in the presence of glutamine and ATP through an activated phospho-Asp-tRNA(Asn) or phospho-Glu-tRNA(Gln).</text>
</comment>
<dbReference type="InterPro" id="IPR018027">
    <property type="entry name" value="Asn/Gln_amidotransferase"/>
</dbReference>
<dbReference type="InterPro" id="IPR003789">
    <property type="entry name" value="Asn/Gln_tRNA_amidoTrase-B-like"/>
</dbReference>
<dbReference type="InterPro" id="IPR017958">
    <property type="entry name" value="Gln-tRNA_amidoTrfase_suB_CS"/>
</dbReference>
<evidence type="ECO:0000259" key="11">
    <source>
        <dbReference type="SMART" id="SM00845"/>
    </source>
</evidence>
<dbReference type="EC" id="6.3.5.-" evidence="10"/>
<comment type="subunit">
    <text evidence="2 10">Heterotrimer of A, B and C subunits.</text>
</comment>
<dbReference type="Pfam" id="PF02637">
    <property type="entry name" value="GatB_Yqey"/>
    <property type="match status" value="1"/>
</dbReference>
<accession>A0A9D1AN13</accession>
<name>A0A9D1AN13_9FIRM</name>
<dbReference type="SMART" id="SM00845">
    <property type="entry name" value="GatB_Yqey"/>
    <property type="match status" value="1"/>
</dbReference>
<dbReference type="Gene3D" id="1.10.150.380">
    <property type="entry name" value="GatB domain, N-terminal subdomain"/>
    <property type="match status" value="1"/>
</dbReference>
<dbReference type="PROSITE" id="PS01234">
    <property type="entry name" value="GATB"/>
    <property type="match status" value="1"/>
</dbReference>
<dbReference type="NCBIfam" id="NF004012">
    <property type="entry name" value="PRK05477.1-2"/>
    <property type="match status" value="1"/>
</dbReference>
<evidence type="ECO:0000256" key="2">
    <source>
        <dbReference type="ARBA" id="ARBA00011123"/>
    </source>
</evidence>
<dbReference type="GO" id="GO:0050567">
    <property type="term" value="F:glutaminyl-tRNA synthase (glutamine-hydrolyzing) activity"/>
    <property type="evidence" value="ECO:0007669"/>
    <property type="project" value="UniProtKB-UniRule"/>
</dbReference>
<comment type="catalytic activity">
    <reaction evidence="9 10">
        <text>L-glutamyl-tRNA(Gln) + L-glutamine + ATP + H2O = L-glutaminyl-tRNA(Gln) + L-glutamate + ADP + phosphate + H(+)</text>
        <dbReference type="Rhea" id="RHEA:17521"/>
        <dbReference type="Rhea" id="RHEA-COMP:9681"/>
        <dbReference type="Rhea" id="RHEA-COMP:9684"/>
        <dbReference type="ChEBI" id="CHEBI:15377"/>
        <dbReference type="ChEBI" id="CHEBI:15378"/>
        <dbReference type="ChEBI" id="CHEBI:29985"/>
        <dbReference type="ChEBI" id="CHEBI:30616"/>
        <dbReference type="ChEBI" id="CHEBI:43474"/>
        <dbReference type="ChEBI" id="CHEBI:58359"/>
        <dbReference type="ChEBI" id="CHEBI:78520"/>
        <dbReference type="ChEBI" id="CHEBI:78521"/>
        <dbReference type="ChEBI" id="CHEBI:456216"/>
    </reaction>
</comment>
<evidence type="ECO:0000313" key="12">
    <source>
        <dbReference type="EMBL" id="HIR47045.1"/>
    </source>
</evidence>
<dbReference type="GO" id="GO:0006412">
    <property type="term" value="P:translation"/>
    <property type="evidence" value="ECO:0007669"/>
    <property type="project" value="UniProtKB-UniRule"/>
</dbReference>
<dbReference type="InterPro" id="IPR014746">
    <property type="entry name" value="Gln_synth/guanido_kin_cat_dom"/>
</dbReference>
<evidence type="ECO:0000256" key="3">
    <source>
        <dbReference type="ARBA" id="ARBA00022598"/>
    </source>
</evidence>
<dbReference type="InterPro" id="IPR004413">
    <property type="entry name" value="GatB"/>
</dbReference>
<evidence type="ECO:0000256" key="5">
    <source>
        <dbReference type="ARBA" id="ARBA00022840"/>
    </source>
</evidence>
<dbReference type="NCBIfam" id="TIGR00133">
    <property type="entry name" value="gatB"/>
    <property type="match status" value="1"/>
</dbReference>
<proteinExistence type="inferred from homology"/>
<keyword evidence="6 10" id="KW-0648">Protein biosynthesis</keyword>
<dbReference type="InterPro" id="IPR023168">
    <property type="entry name" value="GatB_Yqey_C_2"/>
</dbReference>
<dbReference type="InterPro" id="IPR042114">
    <property type="entry name" value="GatB_C_1"/>
</dbReference>
<comment type="catalytic activity">
    <reaction evidence="8 10">
        <text>L-aspartyl-tRNA(Asn) + L-glutamine + ATP + H2O = L-asparaginyl-tRNA(Asn) + L-glutamate + ADP + phosphate + 2 H(+)</text>
        <dbReference type="Rhea" id="RHEA:14513"/>
        <dbReference type="Rhea" id="RHEA-COMP:9674"/>
        <dbReference type="Rhea" id="RHEA-COMP:9677"/>
        <dbReference type="ChEBI" id="CHEBI:15377"/>
        <dbReference type="ChEBI" id="CHEBI:15378"/>
        <dbReference type="ChEBI" id="CHEBI:29985"/>
        <dbReference type="ChEBI" id="CHEBI:30616"/>
        <dbReference type="ChEBI" id="CHEBI:43474"/>
        <dbReference type="ChEBI" id="CHEBI:58359"/>
        <dbReference type="ChEBI" id="CHEBI:78515"/>
        <dbReference type="ChEBI" id="CHEBI:78516"/>
        <dbReference type="ChEBI" id="CHEBI:456216"/>
    </reaction>
</comment>
<dbReference type="Pfam" id="PF02934">
    <property type="entry name" value="GatB_N"/>
    <property type="match status" value="1"/>
</dbReference>
<keyword evidence="4 10" id="KW-0547">Nucleotide-binding</keyword>
<evidence type="ECO:0000256" key="1">
    <source>
        <dbReference type="ARBA" id="ARBA00005306"/>
    </source>
</evidence>
<evidence type="ECO:0000256" key="6">
    <source>
        <dbReference type="ARBA" id="ARBA00022917"/>
    </source>
</evidence>
<feature type="domain" description="Asn/Gln amidotransferase" evidence="11">
    <location>
        <begin position="327"/>
        <end position="468"/>
    </location>
</feature>
<evidence type="ECO:0000256" key="4">
    <source>
        <dbReference type="ARBA" id="ARBA00022741"/>
    </source>
</evidence>
<dbReference type="InterPro" id="IPR006075">
    <property type="entry name" value="Asn/Gln-tRNA_Trfase_suB/E_cat"/>
</dbReference>
<evidence type="ECO:0000256" key="7">
    <source>
        <dbReference type="ARBA" id="ARBA00024799"/>
    </source>
</evidence>
<dbReference type="SUPFAM" id="SSF89095">
    <property type="entry name" value="GatB/YqeY motif"/>
    <property type="match status" value="1"/>
</dbReference>
<dbReference type="HAMAP" id="MF_00121">
    <property type="entry name" value="GatB"/>
    <property type="match status" value="1"/>
</dbReference>
<dbReference type="SUPFAM" id="SSF55931">
    <property type="entry name" value="Glutamine synthetase/guanido kinase"/>
    <property type="match status" value="1"/>
</dbReference>
<protein>
    <recommendedName>
        <fullName evidence="10">Aspartyl/glutamyl-tRNA(Asn/Gln) amidotransferase subunit B</fullName>
        <shortName evidence="10">Asp/Glu-ADT subunit B</shortName>
        <ecNumber evidence="10">6.3.5.-</ecNumber>
    </recommendedName>
</protein>
<evidence type="ECO:0000313" key="13">
    <source>
        <dbReference type="Proteomes" id="UP000824242"/>
    </source>
</evidence>